<proteinExistence type="predicted"/>
<evidence type="ECO:0000313" key="5">
    <source>
        <dbReference type="Proteomes" id="UP000468990"/>
    </source>
</evidence>
<evidence type="ECO:0008006" key="6">
    <source>
        <dbReference type="Google" id="ProtNLM"/>
    </source>
</evidence>
<protein>
    <recommendedName>
        <fullName evidence="6">Lipocalin-like domain-containing protein</fullName>
    </recommendedName>
</protein>
<evidence type="ECO:0000313" key="2">
    <source>
        <dbReference type="EMBL" id="MRX69848.1"/>
    </source>
</evidence>
<dbReference type="EMBL" id="WKKG01000010">
    <property type="protein sequence ID" value="MRX69848.1"/>
    <property type="molecule type" value="Genomic_DNA"/>
</dbReference>
<dbReference type="RefSeq" id="WP_142448866.1">
    <property type="nucleotide sequence ID" value="NZ_FXTA01000001.1"/>
</dbReference>
<dbReference type="AlphaFoldDB" id="A0A521AMN1"/>
<reference evidence="2 5" key="2">
    <citation type="submission" date="2019-11" db="EMBL/GenBank/DDBJ databases">
        <title>Flavobacterium resistens genome.</title>
        <authorList>
            <person name="Wilson V.M."/>
            <person name="Newman J.D."/>
        </authorList>
    </citation>
    <scope>NUCLEOTIDE SEQUENCE [LARGE SCALE GENOMIC DNA]</scope>
    <source>
        <strain evidence="2 5">DSM 19382</strain>
    </source>
</reference>
<sequence length="136" mass="15408">MKKFVLLFSLVLTLISCSNNDSDDVVVSDYYGKWNQYADQPYANDPSSTQFSYQFNKDNTFTKTRNYDNKITTLSGTFEIKTTENATTFVLTYTEQNFLISSCTGGLVESLTLDKSGHLNDNASMCDRGYTYKKAK</sequence>
<feature type="chain" id="PRO_5043205444" description="Lipocalin-like domain-containing protein" evidence="1">
    <location>
        <begin position="22"/>
        <end position="136"/>
    </location>
</feature>
<evidence type="ECO:0000256" key="1">
    <source>
        <dbReference type="SAM" id="SignalP"/>
    </source>
</evidence>
<dbReference type="InterPro" id="IPR012674">
    <property type="entry name" value="Calycin"/>
</dbReference>
<feature type="signal peptide" evidence="1">
    <location>
        <begin position="1"/>
        <end position="21"/>
    </location>
</feature>
<reference evidence="3 4" key="1">
    <citation type="submission" date="2017-05" db="EMBL/GenBank/DDBJ databases">
        <authorList>
            <person name="Varghese N."/>
            <person name="Submissions S."/>
        </authorList>
    </citation>
    <scope>NUCLEOTIDE SEQUENCE [LARGE SCALE GENOMIC DNA]</scope>
    <source>
        <strain evidence="3 4">DSM 19382</strain>
    </source>
</reference>
<evidence type="ECO:0000313" key="4">
    <source>
        <dbReference type="Proteomes" id="UP000317289"/>
    </source>
</evidence>
<evidence type="ECO:0000313" key="3">
    <source>
        <dbReference type="EMBL" id="SMO36078.1"/>
    </source>
</evidence>
<gene>
    <name evidence="2" type="ORF">GJU42_17900</name>
    <name evidence="3" type="ORF">SAMN06265349_101228</name>
</gene>
<keyword evidence="1" id="KW-0732">Signal</keyword>
<dbReference type="SUPFAM" id="SSF50814">
    <property type="entry name" value="Lipocalins"/>
    <property type="match status" value="1"/>
</dbReference>
<dbReference type="PROSITE" id="PS51257">
    <property type="entry name" value="PROKAR_LIPOPROTEIN"/>
    <property type="match status" value="1"/>
</dbReference>
<accession>A0A521AMN1</accession>
<name>A0A521AMN1_9FLAO</name>
<dbReference type="Proteomes" id="UP000468990">
    <property type="component" value="Unassembled WGS sequence"/>
</dbReference>
<dbReference type="OrthoDB" id="882993at2"/>
<organism evidence="3 4">
    <name type="scientific">Flavobacterium resistens</name>
    <dbReference type="NCBI Taxonomy" id="443612"/>
    <lineage>
        <taxon>Bacteria</taxon>
        <taxon>Pseudomonadati</taxon>
        <taxon>Bacteroidota</taxon>
        <taxon>Flavobacteriia</taxon>
        <taxon>Flavobacteriales</taxon>
        <taxon>Flavobacteriaceae</taxon>
        <taxon>Flavobacterium</taxon>
    </lineage>
</organism>
<dbReference type="EMBL" id="FXTA01000001">
    <property type="protein sequence ID" value="SMO36078.1"/>
    <property type="molecule type" value="Genomic_DNA"/>
</dbReference>
<dbReference type="Proteomes" id="UP000317289">
    <property type="component" value="Unassembled WGS sequence"/>
</dbReference>
<keyword evidence="5" id="KW-1185">Reference proteome</keyword>